<reference evidence="2 3" key="1">
    <citation type="submission" date="2016-03" db="EMBL/GenBank/DDBJ databases">
        <title>Genome sequence of Nesiotobacter sp. nov., a moderately halophilic alphaproteobacterium isolated from the Yellow Sea, China.</title>
        <authorList>
            <person name="Zhang G."/>
            <person name="Zhang R."/>
        </authorList>
    </citation>
    <scope>NUCLEOTIDE SEQUENCE [LARGE SCALE GENOMIC DNA]</scope>
    <source>
        <strain evidence="2 3">WB1-6</strain>
    </source>
</reference>
<keyword evidence="1" id="KW-1133">Transmembrane helix</keyword>
<organism evidence="2 3">
    <name type="scientific">Pseudovibrio exalbescens</name>
    <dbReference type="NCBI Taxonomy" id="197461"/>
    <lineage>
        <taxon>Bacteria</taxon>
        <taxon>Pseudomonadati</taxon>
        <taxon>Pseudomonadota</taxon>
        <taxon>Alphaproteobacteria</taxon>
        <taxon>Hyphomicrobiales</taxon>
        <taxon>Stappiaceae</taxon>
        <taxon>Pseudovibrio</taxon>
    </lineage>
</organism>
<dbReference type="EMBL" id="LVVZ01000045">
    <property type="protein sequence ID" value="OKL42370.1"/>
    <property type="molecule type" value="Genomic_DNA"/>
</dbReference>
<keyword evidence="3" id="KW-1185">Reference proteome</keyword>
<dbReference type="Proteomes" id="UP000185783">
    <property type="component" value="Unassembled WGS sequence"/>
</dbReference>
<proteinExistence type="predicted"/>
<protein>
    <submittedName>
        <fullName evidence="2">Uncharacterized protein</fullName>
    </submittedName>
</protein>
<name>A0A1U7JC87_9HYPH</name>
<sequence length="68" mass="7841">MDELLGLFTNMSRWWGVVFLVVFMVSGRMFRDTWRAQKQGWQAKCSVYGVIAALMFGLMVFGSFDFSS</sequence>
<comment type="caution">
    <text evidence="2">The sequence shown here is derived from an EMBL/GenBank/DDBJ whole genome shotgun (WGS) entry which is preliminary data.</text>
</comment>
<accession>A0A1U7JC87</accession>
<dbReference type="AlphaFoldDB" id="A0A1U7JC87"/>
<gene>
    <name evidence="2" type="ORF">A3843_00225</name>
</gene>
<evidence type="ECO:0000313" key="3">
    <source>
        <dbReference type="Proteomes" id="UP000185783"/>
    </source>
</evidence>
<keyword evidence="1" id="KW-0472">Membrane</keyword>
<dbReference type="OrthoDB" id="7872565at2"/>
<feature type="transmembrane region" description="Helical" evidence="1">
    <location>
        <begin position="12"/>
        <end position="31"/>
    </location>
</feature>
<feature type="transmembrane region" description="Helical" evidence="1">
    <location>
        <begin position="43"/>
        <end position="64"/>
    </location>
</feature>
<evidence type="ECO:0000256" key="1">
    <source>
        <dbReference type="SAM" id="Phobius"/>
    </source>
</evidence>
<dbReference type="RefSeq" id="WP_028482191.1">
    <property type="nucleotide sequence ID" value="NZ_LVVZ01000045.1"/>
</dbReference>
<evidence type="ECO:0000313" key="2">
    <source>
        <dbReference type="EMBL" id="OKL42370.1"/>
    </source>
</evidence>
<keyword evidence="1" id="KW-0812">Transmembrane</keyword>